<dbReference type="RefSeq" id="WP_248649797.1">
    <property type="nucleotide sequence ID" value="NZ_CP096659.1"/>
</dbReference>
<dbReference type="GeneID" id="72186434"/>
<evidence type="ECO:0000256" key="1">
    <source>
        <dbReference type="SAM" id="Phobius"/>
    </source>
</evidence>
<organism evidence="2 3">
    <name type="scientific">Halorussus limi</name>
    <dbReference type="NCBI Taxonomy" id="2938695"/>
    <lineage>
        <taxon>Archaea</taxon>
        <taxon>Methanobacteriati</taxon>
        <taxon>Methanobacteriota</taxon>
        <taxon>Stenosarchaea group</taxon>
        <taxon>Halobacteria</taxon>
        <taxon>Halobacteriales</taxon>
        <taxon>Haladaptataceae</taxon>
        <taxon>Halorussus</taxon>
    </lineage>
</organism>
<evidence type="ECO:0000313" key="3">
    <source>
        <dbReference type="Proteomes" id="UP000830729"/>
    </source>
</evidence>
<sequence length="178" mass="19491">MFGSFPHEAEPDGAVFGPHHFYLGVLLILLVCWMLNDADSEGGPWGIAGLTLLSVFAFALTWPYYPAVGAFGVLVLLGVATLAAMRPRWWRYGTVPHAALLVGLFVAWDDALSHALGWRTPLDSLWARYLHSYVSDPYVPEKLRLPEGVRLPTEVRLPPDLKAFVAEQVGGALAVVPL</sequence>
<name>A0A8U0HRS2_9EURY</name>
<dbReference type="AlphaFoldDB" id="A0A8U0HRS2"/>
<proteinExistence type="predicted"/>
<dbReference type="EMBL" id="CP096659">
    <property type="protein sequence ID" value="UPV73745.1"/>
    <property type="molecule type" value="Genomic_DNA"/>
</dbReference>
<reference evidence="2 3" key="1">
    <citation type="submission" date="2022-04" db="EMBL/GenBank/DDBJ databases">
        <title>Diverse halophilic archaea isolated from saline environments.</title>
        <authorList>
            <person name="Cui H.-L."/>
        </authorList>
    </citation>
    <scope>NUCLEOTIDE SEQUENCE [LARGE SCALE GENOMIC DNA]</scope>
    <source>
        <strain evidence="2 3">XZYJT49</strain>
    </source>
</reference>
<dbReference type="Proteomes" id="UP000830729">
    <property type="component" value="Chromosome"/>
</dbReference>
<feature type="transmembrane region" description="Helical" evidence="1">
    <location>
        <begin position="68"/>
        <end position="85"/>
    </location>
</feature>
<protein>
    <submittedName>
        <fullName evidence="2">Uncharacterized protein</fullName>
    </submittedName>
</protein>
<feature type="transmembrane region" description="Helical" evidence="1">
    <location>
        <begin position="20"/>
        <end position="36"/>
    </location>
</feature>
<keyword evidence="1" id="KW-1133">Transmembrane helix</keyword>
<accession>A0A8U0HRS2</accession>
<keyword evidence="1" id="KW-0812">Transmembrane</keyword>
<feature type="transmembrane region" description="Helical" evidence="1">
    <location>
        <begin position="43"/>
        <end position="62"/>
    </location>
</feature>
<keyword evidence="3" id="KW-1185">Reference proteome</keyword>
<keyword evidence="1" id="KW-0472">Membrane</keyword>
<gene>
    <name evidence="2" type="ORF">M0R89_14505</name>
</gene>
<dbReference type="KEGG" id="halx:M0R89_14505"/>
<evidence type="ECO:0000313" key="2">
    <source>
        <dbReference type="EMBL" id="UPV73745.1"/>
    </source>
</evidence>